<evidence type="ECO:0000259" key="1">
    <source>
        <dbReference type="PROSITE" id="PS50011"/>
    </source>
</evidence>
<dbReference type="PROSITE" id="PS00108">
    <property type="entry name" value="PROTEIN_KINASE_ST"/>
    <property type="match status" value="1"/>
</dbReference>
<protein>
    <submittedName>
        <fullName evidence="2 4">Kinase-like protein</fullName>
    </submittedName>
</protein>
<dbReference type="InterPro" id="IPR051681">
    <property type="entry name" value="Ser/Thr_Kinases-Pseudokinases"/>
</dbReference>
<evidence type="ECO:0000313" key="2">
    <source>
        <dbReference type="EMBL" id="KAF2809339.1"/>
    </source>
</evidence>
<dbReference type="PROSITE" id="PS50011">
    <property type="entry name" value="PROTEIN_KINASE_DOM"/>
    <property type="match status" value="1"/>
</dbReference>
<reference evidence="4" key="2">
    <citation type="submission" date="2020-04" db="EMBL/GenBank/DDBJ databases">
        <authorList>
            <consortium name="NCBI Genome Project"/>
        </authorList>
    </citation>
    <scope>NUCLEOTIDE SEQUENCE</scope>
    <source>
        <strain evidence="4">CBS 304.34</strain>
    </source>
</reference>
<dbReference type="PANTHER" id="PTHR44329">
    <property type="entry name" value="SERINE/THREONINE-PROTEIN KINASE TNNI3K-RELATED"/>
    <property type="match status" value="1"/>
</dbReference>
<sequence>MPRDFLDRLGLRPKPGVPALWGDISKGLGERMERPFENDPDSDFITEDNLWTLWTAENPNGTGSFFSRLIDELRLSDDEKIASLRKSLKTISILAWIGSFPNNLSSLPFTDTDLPLTEEDLTTHFSRSEKNGEFARQQFRFLPIQLCVLPKSQPKDEMQKYARLPFSLKTVVYGNKDSKSTVSIGWIANGCLKHRPDRQPIQIEQYRLFAVKKHSIRDYFHSEVTNLQRLRSATQPHPNVVLNIAAIIADNCGLLVFDAAHCDLEDLLLLSEKCRVGTLKPTVLINNAHEIAKALAWCHLGITEIGNGVRKVIHGDLKPKNILIFHESLGQYTWKITDFEFSHILHRAPGETGTVRDLVPGVYHGPEVQPGGRINCSADMWSFGCIMLEILAFARAGSEGVRKLRDTRRPGAKEYECLFYQFSNSKGLAELKPAFSDLFDEWDEEGVEWVCQWKLVALGLLKTRPEQRKTAEDTVVALEELIQKFNEHNWVDRCGWVPPYRDALEIMEKRATTEPNYAKPSFHSHKITKSPEKGISARISTLGKFAMFWVRDTVFALDVDHQTWAMSTHFKAIEKYRSSFGEVIDIEIAEPYCAILLKGQSASHYQRIFLELLIEMTK</sequence>
<keyword evidence="3" id="KW-1185">Reference proteome</keyword>
<dbReference type="Gene3D" id="1.10.510.10">
    <property type="entry name" value="Transferase(Phosphotransferase) domain 1"/>
    <property type="match status" value="1"/>
</dbReference>
<dbReference type="InterPro" id="IPR008271">
    <property type="entry name" value="Ser/Thr_kinase_AS"/>
</dbReference>
<dbReference type="GeneID" id="54454823"/>
<dbReference type="InterPro" id="IPR000719">
    <property type="entry name" value="Prot_kinase_dom"/>
</dbReference>
<accession>A0A6A6YLC0</accession>
<dbReference type="SUPFAM" id="SSF56112">
    <property type="entry name" value="Protein kinase-like (PK-like)"/>
    <property type="match status" value="1"/>
</dbReference>
<name>A0A6A6YLC0_9PEZI</name>
<dbReference type="RefSeq" id="XP_033576303.1">
    <property type="nucleotide sequence ID" value="XM_033713930.1"/>
</dbReference>
<organism evidence="2">
    <name type="scientific">Mytilinidion resinicola</name>
    <dbReference type="NCBI Taxonomy" id="574789"/>
    <lineage>
        <taxon>Eukaryota</taxon>
        <taxon>Fungi</taxon>
        <taxon>Dikarya</taxon>
        <taxon>Ascomycota</taxon>
        <taxon>Pezizomycotina</taxon>
        <taxon>Dothideomycetes</taxon>
        <taxon>Pleosporomycetidae</taxon>
        <taxon>Mytilinidiales</taxon>
        <taxon>Mytilinidiaceae</taxon>
        <taxon>Mytilinidion</taxon>
    </lineage>
</organism>
<proteinExistence type="predicted"/>
<keyword evidence="2" id="KW-0418">Kinase</keyword>
<dbReference type="Proteomes" id="UP000504636">
    <property type="component" value="Unplaced"/>
</dbReference>
<dbReference type="AlphaFoldDB" id="A0A6A6YLC0"/>
<dbReference type="Pfam" id="PF00069">
    <property type="entry name" value="Pkinase"/>
    <property type="match status" value="1"/>
</dbReference>
<evidence type="ECO:0000313" key="4">
    <source>
        <dbReference type="RefSeq" id="XP_033576303.1"/>
    </source>
</evidence>
<dbReference type="OrthoDB" id="5986190at2759"/>
<gene>
    <name evidence="2 4" type="ORF">BDZ99DRAFT_27436</name>
</gene>
<feature type="domain" description="Protein kinase" evidence="1">
    <location>
        <begin position="178"/>
        <end position="491"/>
    </location>
</feature>
<reference evidence="4" key="3">
    <citation type="submission" date="2025-04" db="UniProtKB">
        <authorList>
            <consortium name="RefSeq"/>
        </authorList>
    </citation>
    <scope>IDENTIFICATION</scope>
    <source>
        <strain evidence="4">CBS 304.34</strain>
    </source>
</reference>
<evidence type="ECO:0000313" key="3">
    <source>
        <dbReference type="Proteomes" id="UP000504636"/>
    </source>
</evidence>
<dbReference type="SMART" id="SM00220">
    <property type="entry name" value="S_TKc"/>
    <property type="match status" value="1"/>
</dbReference>
<dbReference type="GO" id="GO:0005524">
    <property type="term" value="F:ATP binding"/>
    <property type="evidence" value="ECO:0007669"/>
    <property type="project" value="InterPro"/>
</dbReference>
<dbReference type="CDD" id="cd00180">
    <property type="entry name" value="PKc"/>
    <property type="match status" value="1"/>
</dbReference>
<keyword evidence="2" id="KW-0808">Transferase</keyword>
<dbReference type="InterPro" id="IPR011009">
    <property type="entry name" value="Kinase-like_dom_sf"/>
</dbReference>
<reference evidence="2 4" key="1">
    <citation type="journal article" date="2020" name="Stud. Mycol.">
        <title>101 Dothideomycetes genomes: a test case for predicting lifestyles and emergence of pathogens.</title>
        <authorList>
            <person name="Haridas S."/>
            <person name="Albert R."/>
            <person name="Binder M."/>
            <person name="Bloem J."/>
            <person name="Labutti K."/>
            <person name="Salamov A."/>
            <person name="Andreopoulos B."/>
            <person name="Baker S."/>
            <person name="Barry K."/>
            <person name="Bills G."/>
            <person name="Bluhm B."/>
            <person name="Cannon C."/>
            <person name="Castanera R."/>
            <person name="Culley D."/>
            <person name="Daum C."/>
            <person name="Ezra D."/>
            <person name="Gonzalez J."/>
            <person name="Henrissat B."/>
            <person name="Kuo A."/>
            <person name="Liang C."/>
            <person name="Lipzen A."/>
            <person name="Lutzoni F."/>
            <person name="Magnuson J."/>
            <person name="Mondo S."/>
            <person name="Nolan M."/>
            <person name="Ohm R."/>
            <person name="Pangilinan J."/>
            <person name="Park H.-J."/>
            <person name="Ramirez L."/>
            <person name="Alfaro M."/>
            <person name="Sun H."/>
            <person name="Tritt A."/>
            <person name="Yoshinaga Y."/>
            <person name="Zwiers L.-H."/>
            <person name="Turgeon B."/>
            <person name="Goodwin S."/>
            <person name="Spatafora J."/>
            <person name="Crous P."/>
            <person name="Grigoriev I."/>
        </authorList>
    </citation>
    <scope>NUCLEOTIDE SEQUENCE</scope>
    <source>
        <strain evidence="2 4">CBS 304.34</strain>
    </source>
</reference>
<dbReference type="EMBL" id="MU003701">
    <property type="protein sequence ID" value="KAF2809339.1"/>
    <property type="molecule type" value="Genomic_DNA"/>
</dbReference>
<dbReference type="GO" id="GO:0004674">
    <property type="term" value="F:protein serine/threonine kinase activity"/>
    <property type="evidence" value="ECO:0007669"/>
    <property type="project" value="TreeGrafter"/>
</dbReference>